<evidence type="ECO:0000313" key="5">
    <source>
        <dbReference type="EMBL" id="KAG2576018.1"/>
    </source>
</evidence>
<evidence type="ECO:0000256" key="1">
    <source>
        <dbReference type="ARBA" id="ARBA00009995"/>
    </source>
</evidence>
<evidence type="ECO:0000256" key="2">
    <source>
        <dbReference type="ARBA" id="ARBA00022679"/>
    </source>
</evidence>
<dbReference type="AlphaFoldDB" id="A0A8T0QSF9"/>
<evidence type="ECO:0000313" key="6">
    <source>
        <dbReference type="Proteomes" id="UP000823388"/>
    </source>
</evidence>
<comment type="caution">
    <text evidence="5">The sequence shown here is derived from an EMBL/GenBank/DDBJ whole genome shotgun (WGS) entry which is preliminary data.</text>
</comment>
<accession>A0A8T0QSF9</accession>
<dbReference type="GO" id="GO:0080044">
    <property type="term" value="F:quercetin 7-O-glucosyltransferase activity"/>
    <property type="evidence" value="ECO:0007669"/>
    <property type="project" value="TreeGrafter"/>
</dbReference>
<dbReference type="EC" id="2.4.1.-" evidence="4"/>
<evidence type="ECO:0000256" key="3">
    <source>
        <dbReference type="RuleBase" id="RU003718"/>
    </source>
</evidence>
<dbReference type="InterPro" id="IPR002213">
    <property type="entry name" value="UDP_glucos_trans"/>
</dbReference>
<dbReference type="PROSITE" id="PS00375">
    <property type="entry name" value="UDPGT"/>
    <property type="match status" value="1"/>
</dbReference>
<proteinExistence type="inferred from homology"/>
<keyword evidence="3" id="KW-0328">Glycosyltransferase</keyword>
<dbReference type="Gene3D" id="3.40.50.2000">
    <property type="entry name" value="Glycogen Phosphorylase B"/>
    <property type="match status" value="2"/>
</dbReference>
<dbReference type="FunFam" id="3.40.50.2000:FF:000019">
    <property type="entry name" value="Glycosyltransferase"/>
    <property type="match status" value="1"/>
</dbReference>
<dbReference type="Proteomes" id="UP000823388">
    <property type="component" value="Chromosome 6N"/>
</dbReference>
<dbReference type="Pfam" id="PF00201">
    <property type="entry name" value="UDPGT"/>
    <property type="match status" value="1"/>
</dbReference>
<dbReference type="InterPro" id="IPR035595">
    <property type="entry name" value="UDP_glycos_trans_CS"/>
</dbReference>
<dbReference type="CDD" id="cd03784">
    <property type="entry name" value="GT1_Gtf-like"/>
    <property type="match status" value="1"/>
</dbReference>
<dbReference type="GO" id="GO:0080043">
    <property type="term" value="F:quercetin 3-O-glucosyltransferase activity"/>
    <property type="evidence" value="ECO:0007669"/>
    <property type="project" value="TreeGrafter"/>
</dbReference>
<gene>
    <name evidence="5" type="ORF">PVAP13_6NG016101</name>
</gene>
<reference evidence="5" key="1">
    <citation type="submission" date="2020-05" db="EMBL/GenBank/DDBJ databases">
        <title>WGS assembly of Panicum virgatum.</title>
        <authorList>
            <person name="Lovell J.T."/>
            <person name="Jenkins J."/>
            <person name="Shu S."/>
            <person name="Juenger T.E."/>
            <person name="Schmutz J."/>
        </authorList>
    </citation>
    <scope>NUCLEOTIDE SEQUENCE</scope>
    <source>
        <strain evidence="5">AP13</strain>
    </source>
</reference>
<comment type="similarity">
    <text evidence="1 3">Belongs to the UDP-glycosyltransferase family.</text>
</comment>
<sequence length="511" mass="56652">MALGKDDQDHKNCLEGYHHGSHFLVVSYGIQSHVNPARALVRRLAGTGGCAATLSIPVSGHRRMFPPSSKIISNKEVISDGLISYIPFSDAVDDGSWPMEQEERARRHEANFRSLSSVVTRLAAAGRPVTCMVCTLSMPVVVEVAREHRLPFAIYWIQQATVLAACYHYFHGHDEVLIEHANDPAYEVTLPGLRPLRIRDMPTTIVASKTTMDNPLSAIVLRALRLLFEQMDEEEIKPVVLVNTFDALEGVALAALQPYMDVFAVGMAVLVPPPGAGALQPHQQHDKSGSEAAAQIHLFEHDVKPYMEWLDAQEERSVVYLSFGSLLPYTKRQAEEISHGLQSYGKPFLWVVRKEGRAEEVDLCVREAMAGGKAMVVEWCDQQRVLSHPAVGCFVMHCGWNSTLEAVVHGVPMVAAPSWSDQPMNACLVEEWEVGVRAERDAEGVLTREELVRCLELLMDGSDDERAAQIKANANNLKERAREAAAKDGPLERSLRNFVTKAMQDYLADQS</sequence>
<organism evidence="5 6">
    <name type="scientific">Panicum virgatum</name>
    <name type="common">Blackwell switchgrass</name>
    <dbReference type="NCBI Taxonomy" id="38727"/>
    <lineage>
        <taxon>Eukaryota</taxon>
        <taxon>Viridiplantae</taxon>
        <taxon>Streptophyta</taxon>
        <taxon>Embryophyta</taxon>
        <taxon>Tracheophyta</taxon>
        <taxon>Spermatophyta</taxon>
        <taxon>Magnoliopsida</taxon>
        <taxon>Liliopsida</taxon>
        <taxon>Poales</taxon>
        <taxon>Poaceae</taxon>
        <taxon>PACMAD clade</taxon>
        <taxon>Panicoideae</taxon>
        <taxon>Panicodae</taxon>
        <taxon>Paniceae</taxon>
        <taxon>Panicinae</taxon>
        <taxon>Panicum</taxon>
        <taxon>Panicum sect. Hiantes</taxon>
    </lineage>
</organism>
<dbReference type="EMBL" id="CM029048">
    <property type="protein sequence ID" value="KAG2576018.1"/>
    <property type="molecule type" value="Genomic_DNA"/>
</dbReference>
<dbReference type="PANTHER" id="PTHR11926:SF1505">
    <property type="entry name" value="GLYCOSYLTRANSFERASE"/>
    <property type="match status" value="1"/>
</dbReference>
<keyword evidence="6" id="KW-1185">Reference proteome</keyword>
<evidence type="ECO:0000256" key="4">
    <source>
        <dbReference type="RuleBase" id="RU362057"/>
    </source>
</evidence>
<protein>
    <recommendedName>
        <fullName evidence="4">Glycosyltransferase</fullName>
        <ecNumber evidence="4">2.4.1.-</ecNumber>
    </recommendedName>
</protein>
<name>A0A8T0QSF9_PANVG</name>
<dbReference type="SUPFAM" id="SSF53756">
    <property type="entry name" value="UDP-Glycosyltransferase/glycogen phosphorylase"/>
    <property type="match status" value="1"/>
</dbReference>
<keyword evidence="2 3" id="KW-0808">Transferase</keyword>
<dbReference type="PANTHER" id="PTHR11926">
    <property type="entry name" value="GLUCOSYL/GLUCURONOSYL TRANSFERASES"/>
    <property type="match status" value="1"/>
</dbReference>